<evidence type="ECO:0000256" key="2">
    <source>
        <dbReference type="ARBA" id="ARBA00022559"/>
    </source>
</evidence>
<dbReference type="STRING" id="1855823.MCCS_11360"/>
<keyword evidence="2 5" id="KW-0575">Peroxidase</keyword>
<sequence length="157" mass="18063">MSIYEYTVNKANHESYSLSEYKDQVVLVVNTASECGFTKQFDGLEKLYQEYKEQEFTVLGFPCNQFGGQEPGTGAEAEQNCRLNYGVTFPIHEKIDVNGDNAHPLFKYLKEETKGLMGSKIKWNFTKFLVDRQGNVVERFAPTTTPEQLKKHIEKYL</sequence>
<keyword evidence="7" id="KW-1185">Reference proteome</keyword>
<evidence type="ECO:0000256" key="1">
    <source>
        <dbReference type="ARBA" id="ARBA00006926"/>
    </source>
</evidence>
<dbReference type="PIRSF" id="PIRSF000303">
    <property type="entry name" value="Glutathion_perox"/>
    <property type="match status" value="1"/>
</dbReference>
<gene>
    <name evidence="6" type="ORF">MCCS_11360</name>
</gene>
<dbReference type="Pfam" id="PF00255">
    <property type="entry name" value="GSHPx"/>
    <property type="match status" value="1"/>
</dbReference>
<protein>
    <recommendedName>
        <fullName evidence="5">Glutathione peroxidase</fullName>
    </recommendedName>
</protein>
<dbReference type="PROSITE" id="PS00460">
    <property type="entry name" value="GLUTATHIONE_PEROXID_1"/>
    <property type="match status" value="1"/>
</dbReference>
<dbReference type="PROSITE" id="PS00763">
    <property type="entry name" value="GLUTATHIONE_PEROXID_2"/>
    <property type="match status" value="1"/>
</dbReference>
<dbReference type="InterPro" id="IPR029760">
    <property type="entry name" value="GPX_CS"/>
</dbReference>
<evidence type="ECO:0000256" key="4">
    <source>
        <dbReference type="PIRSR" id="PIRSR000303-1"/>
    </source>
</evidence>
<dbReference type="KEGG" id="mcak:MCCS_11360"/>
<dbReference type="AlphaFoldDB" id="A0A1W7AAY3"/>
<dbReference type="Proteomes" id="UP000194154">
    <property type="component" value="Chromosome"/>
</dbReference>
<evidence type="ECO:0000313" key="6">
    <source>
        <dbReference type="EMBL" id="ARQ06782.1"/>
    </source>
</evidence>
<dbReference type="GO" id="GO:0004601">
    <property type="term" value="F:peroxidase activity"/>
    <property type="evidence" value="ECO:0007669"/>
    <property type="project" value="UniProtKB-KW"/>
</dbReference>
<feature type="active site" evidence="4">
    <location>
        <position position="35"/>
    </location>
</feature>
<dbReference type="PROSITE" id="PS51355">
    <property type="entry name" value="GLUTATHIONE_PEROXID_3"/>
    <property type="match status" value="1"/>
</dbReference>
<organism evidence="6 7">
    <name type="scientific">Macrococcoides canis</name>
    <dbReference type="NCBI Taxonomy" id="1855823"/>
    <lineage>
        <taxon>Bacteria</taxon>
        <taxon>Bacillati</taxon>
        <taxon>Bacillota</taxon>
        <taxon>Bacilli</taxon>
        <taxon>Bacillales</taxon>
        <taxon>Staphylococcaceae</taxon>
        <taxon>Macrococcoides</taxon>
    </lineage>
</organism>
<comment type="similarity">
    <text evidence="1 5">Belongs to the glutathione peroxidase family.</text>
</comment>
<dbReference type="RefSeq" id="WP_086042431.1">
    <property type="nucleotide sequence ID" value="NZ_CBCRZA010000005.1"/>
</dbReference>
<dbReference type="GO" id="GO:0034599">
    <property type="term" value="P:cellular response to oxidative stress"/>
    <property type="evidence" value="ECO:0007669"/>
    <property type="project" value="TreeGrafter"/>
</dbReference>
<dbReference type="InterPro" id="IPR036249">
    <property type="entry name" value="Thioredoxin-like_sf"/>
</dbReference>
<dbReference type="InterPro" id="IPR000889">
    <property type="entry name" value="Glutathione_peroxidase"/>
</dbReference>
<dbReference type="SUPFAM" id="SSF52833">
    <property type="entry name" value="Thioredoxin-like"/>
    <property type="match status" value="1"/>
</dbReference>
<dbReference type="GeneID" id="35295267"/>
<dbReference type="EMBL" id="CP021059">
    <property type="protein sequence ID" value="ARQ06782.1"/>
    <property type="molecule type" value="Genomic_DNA"/>
</dbReference>
<dbReference type="OrthoDB" id="9789406at2"/>
<dbReference type="Gene3D" id="3.40.30.10">
    <property type="entry name" value="Glutaredoxin"/>
    <property type="match status" value="1"/>
</dbReference>
<dbReference type="InterPro" id="IPR029759">
    <property type="entry name" value="GPX_AS"/>
</dbReference>
<dbReference type="PANTHER" id="PTHR11592">
    <property type="entry name" value="GLUTATHIONE PEROXIDASE"/>
    <property type="match status" value="1"/>
</dbReference>
<reference evidence="6 7" key="1">
    <citation type="journal article" date="2017" name="Int. J. Syst. Evol. Microbiol.">
        <title>Macrococcus canis sp. nov., a skin bacterium associated with infections in dogs.</title>
        <authorList>
            <person name="Gobeli Brawand S."/>
            <person name="Cotting K."/>
            <person name="Gomez-Sanz E."/>
            <person name="Collaud A."/>
            <person name="Thomann A."/>
            <person name="Brodard I."/>
            <person name="Rodriguez-Campos S."/>
            <person name="Strauss C."/>
            <person name="Perreten V."/>
        </authorList>
    </citation>
    <scope>NUCLEOTIDE SEQUENCE [LARGE SCALE GENOMIC DNA]</scope>
    <source>
        <strain evidence="6 7">KM45013</strain>
    </source>
</reference>
<proteinExistence type="inferred from homology"/>
<keyword evidence="3 5" id="KW-0560">Oxidoreductase</keyword>
<dbReference type="CDD" id="cd00340">
    <property type="entry name" value="GSH_Peroxidase"/>
    <property type="match status" value="1"/>
</dbReference>
<name>A0A1W7AAY3_9STAP</name>
<evidence type="ECO:0000256" key="5">
    <source>
        <dbReference type="RuleBase" id="RU000499"/>
    </source>
</evidence>
<accession>A0A1W7AAY3</accession>
<evidence type="ECO:0000256" key="3">
    <source>
        <dbReference type="ARBA" id="ARBA00023002"/>
    </source>
</evidence>
<dbReference type="FunFam" id="3.40.30.10:FF:000010">
    <property type="entry name" value="Glutathione peroxidase"/>
    <property type="match status" value="1"/>
</dbReference>
<evidence type="ECO:0000313" key="7">
    <source>
        <dbReference type="Proteomes" id="UP000194154"/>
    </source>
</evidence>
<dbReference type="PANTHER" id="PTHR11592:SF78">
    <property type="entry name" value="GLUTATHIONE PEROXIDASE"/>
    <property type="match status" value="1"/>
</dbReference>
<dbReference type="PRINTS" id="PR01011">
    <property type="entry name" value="GLUTPROXDASE"/>
</dbReference>